<accession>A0AAV4ZS41</accession>
<reference evidence="2" key="2">
    <citation type="submission" date="2021-08" db="EMBL/GenBank/DDBJ databases">
        <authorList>
            <person name="Tani A."/>
            <person name="Ola A."/>
            <person name="Ogura Y."/>
            <person name="Katsura K."/>
            <person name="Hayashi T."/>
        </authorList>
    </citation>
    <scope>NUCLEOTIDE SEQUENCE</scope>
    <source>
        <strain evidence="2">DSM 16372</strain>
    </source>
</reference>
<feature type="region of interest" description="Disordered" evidence="1">
    <location>
        <begin position="1"/>
        <end position="55"/>
    </location>
</feature>
<name>A0AAV4ZS41_9HYPH</name>
<protein>
    <submittedName>
        <fullName evidence="2">Uncharacterized protein</fullName>
    </submittedName>
</protein>
<evidence type="ECO:0000313" key="2">
    <source>
        <dbReference type="EMBL" id="GJD90734.1"/>
    </source>
</evidence>
<keyword evidence="3" id="KW-1185">Reference proteome</keyword>
<dbReference type="EMBL" id="BPQO01000020">
    <property type="protein sequence ID" value="GJD90734.1"/>
    <property type="molecule type" value="Genomic_DNA"/>
</dbReference>
<reference evidence="2" key="1">
    <citation type="journal article" date="2016" name="Front. Microbiol.">
        <title>Genome Sequence of the Piezophilic, Mesophilic Sulfate-Reducing Bacterium Desulfovibrio indicus J2T.</title>
        <authorList>
            <person name="Cao J."/>
            <person name="Maignien L."/>
            <person name="Shao Z."/>
            <person name="Alain K."/>
            <person name="Jebbar M."/>
        </authorList>
    </citation>
    <scope>NUCLEOTIDE SEQUENCE</scope>
    <source>
        <strain evidence="2">DSM 16372</strain>
    </source>
</reference>
<comment type="caution">
    <text evidence="2">The sequence shown here is derived from an EMBL/GenBank/DDBJ whole genome shotgun (WGS) entry which is preliminary data.</text>
</comment>
<sequence>MSEPSRQLAFWPTSEAGLRTSSAPALRAKTSPPPTCADEVSTATGRGPASTTPFASPPNCGRVGLLLRTHLASELAERTGCSPAWSRSATPQRRSWWVLGTPGFFTGANGAGSSLLPTPLAQEQQGGVRLEGGSNSRKRMRALGILPTPTKSEVRGGAVEPNAEKKRGGNLRSLFASPRTRNAVGEGTDLISSFRMILHGSTPEKSLAALYEVLMGFPTGWLAHAAARSETRSSRRSATRSDVPS</sequence>
<evidence type="ECO:0000313" key="3">
    <source>
        <dbReference type="Proteomes" id="UP001055247"/>
    </source>
</evidence>
<feature type="compositionally biased region" description="Polar residues" evidence="1">
    <location>
        <begin position="41"/>
        <end position="54"/>
    </location>
</feature>
<proteinExistence type="predicted"/>
<gene>
    <name evidence="2" type="ORF">BHAOGJBA_4276</name>
</gene>
<dbReference type="AlphaFoldDB" id="A0AAV4ZS41"/>
<evidence type="ECO:0000256" key="1">
    <source>
        <dbReference type="SAM" id="MobiDB-lite"/>
    </source>
</evidence>
<dbReference type="Proteomes" id="UP001055247">
    <property type="component" value="Unassembled WGS sequence"/>
</dbReference>
<organism evidence="2 3">
    <name type="scientific">Methylobacterium hispanicum</name>
    <dbReference type="NCBI Taxonomy" id="270350"/>
    <lineage>
        <taxon>Bacteria</taxon>
        <taxon>Pseudomonadati</taxon>
        <taxon>Pseudomonadota</taxon>
        <taxon>Alphaproteobacteria</taxon>
        <taxon>Hyphomicrobiales</taxon>
        <taxon>Methylobacteriaceae</taxon>
        <taxon>Methylobacterium</taxon>
    </lineage>
</organism>